<dbReference type="EMBL" id="WNWS01000021">
    <property type="protein sequence ID" value="KAE9987182.1"/>
    <property type="molecule type" value="Genomic_DNA"/>
</dbReference>
<accession>A0A8H3VC68</accession>
<comment type="caution">
    <text evidence="2">The sequence shown here is derived from an EMBL/GenBank/DDBJ whole genome shotgun (WGS) entry which is preliminary data.</text>
</comment>
<sequence>MFNFNFKAPVALADCISDADLKELCQTLWGWNCCAMCTAEGACANRQCVWSKRSELDPFLQFYENKTWYMRVASNRSAFRSHRDFIAIIKFLKERIDTPRSVLAEEHWLHYSTESRPLREDHDHAFEVAIGIMTMVDCSHKFRSGAQCELGLTTTIWRDDDSARHFMESLLPTRNPSRLFVQELTAERLRKAGIKIRGTNDLANHLVLDRESRVLLIFHQTSFLKWHLRASRRDESGGDEDALKSEIVPRKLALEIIDSYVVLFSHKKSRRILRRLILTEGFDPDCMPPGSSGYRRAREADSTYTHLGSRLEMICREVEDPTPRGIQALAERLNKQRHVMIAAVAGILATVFVGMASLGVGIFQAWVSYQQLMRTTV</sequence>
<evidence type="ECO:0000313" key="2">
    <source>
        <dbReference type="EMBL" id="KAE9987182.1"/>
    </source>
</evidence>
<keyword evidence="1" id="KW-0812">Transmembrane</keyword>
<name>A0A8H3VC68_VENIN</name>
<evidence type="ECO:0000313" key="3">
    <source>
        <dbReference type="Proteomes" id="UP000447873"/>
    </source>
</evidence>
<keyword evidence="1" id="KW-1133">Transmembrane helix</keyword>
<dbReference type="Proteomes" id="UP000447873">
    <property type="component" value="Unassembled WGS sequence"/>
</dbReference>
<evidence type="ECO:0000256" key="1">
    <source>
        <dbReference type="SAM" id="Phobius"/>
    </source>
</evidence>
<organism evidence="2 3">
    <name type="scientific">Venturia inaequalis</name>
    <name type="common">Apple scab fungus</name>
    <dbReference type="NCBI Taxonomy" id="5025"/>
    <lineage>
        <taxon>Eukaryota</taxon>
        <taxon>Fungi</taxon>
        <taxon>Dikarya</taxon>
        <taxon>Ascomycota</taxon>
        <taxon>Pezizomycotina</taxon>
        <taxon>Dothideomycetes</taxon>
        <taxon>Pleosporomycetidae</taxon>
        <taxon>Venturiales</taxon>
        <taxon>Venturiaceae</taxon>
        <taxon>Venturia</taxon>
    </lineage>
</organism>
<protein>
    <submittedName>
        <fullName evidence="2">Uncharacterized protein</fullName>
    </submittedName>
</protein>
<proteinExistence type="predicted"/>
<reference evidence="2 3" key="1">
    <citation type="submission" date="2018-12" db="EMBL/GenBank/DDBJ databases">
        <title>Venturia inaequalis Genome Resource.</title>
        <authorList>
            <person name="Lichtner F.J."/>
        </authorList>
    </citation>
    <scope>NUCLEOTIDE SEQUENCE [LARGE SCALE GENOMIC DNA]</scope>
    <source>
        <strain evidence="2 3">120213</strain>
    </source>
</reference>
<feature type="transmembrane region" description="Helical" evidence="1">
    <location>
        <begin position="339"/>
        <end position="367"/>
    </location>
</feature>
<gene>
    <name evidence="2" type="ORF">EG328_003651</name>
</gene>
<dbReference type="AlphaFoldDB" id="A0A8H3VC68"/>
<keyword evidence="1" id="KW-0472">Membrane</keyword>